<dbReference type="InterPro" id="IPR003661">
    <property type="entry name" value="HisK_dim/P_dom"/>
</dbReference>
<dbReference type="SUPFAM" id="SSF47384">
    <property type="entry name" value="Homodimeric domain of signal transducing histidine kinase"/>
    <property type="match status" value="1"/>
</dbReference>
<dbReference type="Gene3D" id="1.10.287.130">
    <property type="match status" value="1"/>
</dbReference>
<reference evidence="13 14" key="1">
    <citation type="submission" date="2020-10" db="EMBL/GenBank/DDBJ databases">
        <title>Phylogeny of dyella-like bacteria.</title>
        <authorList>
            <person name="Fu J."/>
        </authorList>
    </citation>
    <scope>NUCLEOTIDE SEQUENCE [LARGE SCALE GENOMIC DNA]</scope>
    <source>
        <strain evidence="13 14">DKC-1</strain>
    </source>
</reference>
<dbReference type="SMART" id="SM00387">
    <property type="entry name" value="HATPase_c"/>
    <property type="match status" value="1"/>
</dbReference>
<organism evidence="13 14">
    <name type="scientific">Dyella agri</name>
    <dbReference type="NCBI Taxonomy" id="1926869"/>
    <lineage>
        <taxon>Bacteria</taxon>
        <taxon>Pseudomonadati</taxon>
        <taxon>Pseudomonadota</taxon>
        <taxon>Gammaproteobacteria</taxon>
        <taxon>Lysobacterales</taxon>
        <taxon>Rhodanobacteraceae</taxon>
        <taxon>Dyella</taxon>
    </lineage>
</organism>
<keyword evidence="6 10" id="KW-0812">Transmembrane</keyword>
<feature type="domain" description="Histidine kinase" evidence="11">
    <location>
        <begin position="450"/>
        <end position="671"/>
    </location>
</feature>
<keyword evidence="7 13" id="KW-0418">Kinase</keyword>
<evidence type="ECO:0000256" key="3">
    <source>
        <dbReference type="ARBA" id="ARBA00012438"/>
    </source>
</evidence>
<evidence type="ECO:0000256" key="6">
    <source>
        <dbReference type="ARBA" id="ARBA00022692"/>
    </source>
</evidence>
<comment type="subcellular location">
    <subcellularLocation>
        <location evidence="2">Membrane</location>
    </subcellularLocation>
</comment>
<comment type="caution">
    <text evidence="13">The sequence shown here is derived from an EMBL/GenBank/DDBJ whole genome shotgun (WGS) entry which is preliminary data.</text>
</comment>
<name>A0ABW8KC53_9GAMM</name>
<evidence type="ECO:0000313" key="14">
    <source>
        <dbReference type="Proteomes" id="UP001620397"/>
    </source>
</evidence>
<dbReference type="Gene3D" id="6.10.340.10">
    <property type="match status" value="1"/>
</dbReference>
<dbReference type="SMART" id="SM00388">
    <property type="entry name" value="HisKA"/>
    <property type="match status" value="1"/>
</dbReference>
<dbReference type="RefSeq" id="WP_404536120.1">
    <property type="nucleotide sequence ID" value="NZ_JADIKL010000002.1"/>
</dbReference>
<keyword evidence="8 10" id="KW-1133">Transmembrane helix</keyword>
<evidence type="ECO:0000313" key="13">
    <source>
        <dbReference type="EMBL" id="MFK2929707.1"/>
    </source>
</evidence>
<gene>
    <name evidence="13" type="ORF">ISP14_02770</name>
</gene>
<dbReference type="InterPro" id="IPR036097">
    <property type="entry name" value="HisK_dim/P_sf"/>
</dbReference>
<evidence type="ECO:0000256" key="8">
    <source>
        <dbReference type="ARBA" id="ARBA00022989"/>
    </source>
</evidence>
<accession>A0ABW8KC53</accession>
<dbReference type="CDD" id="cd00075">
    <property type="entry name" value="HATPase"/>
    <property type="match status" value="1"/>
</dbReference>
<dbReference type="EC" id="2.7.13.3" evidence="3"/>
<dbReference type="SUPFAM" id="SSF55874">
    <property type="entry name" value="ATPase domain of HSP90 chaperone/DNA topoisomerase II/histidine kinase"/>
    <property type="match status" value="1"/>
</dbReference>
<proteinExistence type="predicted"/>
<keyword evidence="14" id="KW-1185">Reference proteome</keyword>
<dbReference type="EMBL" id="JADIKL010000002">
    <property type="protein sequence ID" value="MFK2929707.1"/>
    <property type="molecule type" value="Genomic_DNA"/>
</dbReference>
<dbReference type="InterPro" id="IPR003660">
    <property type="entry name" value="HAMP_dom"/>
</dbReference>
<dbReference type="Proteomes" id="UP001620397">
    <property type="component" value="Unassembled WGS sequence"/>
</dbReference>
<dbReference type="PROSITE" id="PS50109">
    <property type="entry name" value="HIS_KIN"/>
    <property type="match status" value="1"/>
</dbReference>
<evidence type="ECO:0000256" key="10">
    <source>
        <dbReference type="SAM" id="Phobius"/>
    </source>
</evidence>
<keyword evidence="10" id="KW-0472">Membrane</keyword>
<evidence type="ECO:0000256" key="5">
    <source>
        <dbReference type="ARBA" id="ARBA00022679"/>
    </source>
</evidence>
<dbReference type="InterPro" id="IPR036890">
    <property type="entry name" value="HATPase_C_sf"/>
</dbReference>
<evidence type="ECO:0000256" key="2">
    <source>
        <dbReference type="ARBA" id="ARBA00004370"/>
    </source>
</evidence>
<dbReference type="PANTHER" id="PTHR45436">
    <property type="entry name" value="SENSOR HISTIDINE KINASE YKOH"/>
    <property type="match status" value="1"/>
</dbReference>
<evidence type="ECO:0000256" key="1">
    <source>
        <dbReference type="ARBA" id="ARBA00000085"/>
    </source>
</evidence>
<evidence type="ECO:0000259" key="11">
    <source>
        <dbReference type="PROSITE" id="PS50109"/>
    </source>
</evidence>
<dbReference type="InterPro" id="IPR003594">
    <property type="entry name" value="HATPase_dom"/>
</dbReference>
<evidence type="ECO:0000256" key="4">
    <source>
        <dbReference type="ARBA" id="ARBA00022553"/>
    </source>
</evidence>
<keyword evidence="4" id="KW-0597">Phosphoprotein</keyword>
<dbReference type="PANTHER" id="PTHR45436:SF5">
    <property type="entry name" value="SENSOR HISTIDINE KINASE TRCS"/>
    <property type="match status" value="1"/>
</dbReference>
<dbReference type="InterPro" id="IPR050428">
    <property type="entry name" value="TCS_sensor_his_kinase"/>
</dbReference>
<evidence type="ECO:0000256" key="9">
    <source>
        <dbReference type="ARBA" id="ARBA00023012"/>
    </source>
</evidence>
<comment type="catalytic activity">
    <reaction evidence="1">
        <text>ATP + protein L-histidine = ADP + protein N-phospho-L-histidine.</text>
        <dbReference type="EC" id="2.7.13.3"/>
    </reaction>
</comment>
<dbReference type="Gene3D" id="3.30.565.10">
    <property type="entry name" value="Histidine kinase-like ATPase, C-terminal domain"/>
    <property type="match status" value="1"/>
</dbReference>
<protein>
    <recommendedName>
        <fullName evidence="3">histidine kinase</fullName>
        <ecNumber evidence="3">2.7.13.3</ecNumber>
    </recommendedName>
</protein>
<dbReference type="PROSITE" id="PS50885">
    <property type="entry name" value="HAMP"/>
    <property type="match status" value="1"/>
</dbReference>
<dbReference type="Pfam" id="PF02518">
    <property type="entry name" value="HATPase_c"/>
    <property type="match status" value="1"/>
</dbReference>
<keyword evidence="9" id="KW-0902">Two-component regulatory system</keyword>
<dbReference type="InterPro" id="IPR005467">
    <property type="entry name" value="His_kinase_dom"/>
</dbReference>
<evidence type="ECO:0000256" key="7">
    <source>
        <dbReference type="ARBA" id="ARBA00022777"/>
    </source>
</evidence>
<dbReference type="Pfam" id="PF00512">
    <property type="entry name" value="HisKA"/>
    <property type="match status" value="1"/>
</dbReference>
<evidence type="ECO:0000259" key="12">
    <source>
        <dbReference type="PROSITE" id="PS50885"/>
    </source>
</evidence>
<dbReference type="SUPFAM" id="SSF49344">
    <property type="entry name" value="CBD9-like"/>
    <property type="match status" value="1"/>
</dbReference>
<dbReference type="Gene3D" id="2.60.40.1190">
    <property type="match status" value="1"/>
</dbReference>
<dbReference type="CDD" id="cd00082">
    <property type="entry name" value="HisKA"/>
    <property type="match status" value="1"/>
</dbReference>
<keyword evidence="5" id="KW-0808">Transferase</keyword>
<dbReference type="GO" id="GO:0016301">
    <property type="term" value="F:kinase activity"/>
    <property type="evidence" value="ECO:0007669"/>
    <property type="project" value="UniProtKB-KW"/>
</dbReference>
<feature type="transmembrane region" description="Helical" evidence="10">
    <location>
        <begin position="358"/>
        <end position="382"/>
    </location>
</feature>
<sequence>MTLRRKLLLVALCTLALPVAGWLYVRQMEALLREGQAQALIASARAVARSLVVTHAELPQGDAAWYVEQAVNPITVDGYGDDWAPLTPWSQPFGTRGKLLLAGDAGGLYLYAEVRDTRRTRGDAMDGANALAADHLNLVLGNAAGQQRYLLESDAPGAITVRAQGPSVAGLPAEFPAQWQEDGSGFRIELSLPRSLQLQTLGIGAYVAEAGGDRMAVELRPLLDYSSALSTELASLAPERTQARVLSPQGWLLARSGKLDTAPGAHGQPGWFAALVYRSLLATRLEDANLWAQDVPRLDTPEVLRARAGQSVSVWRSGEERGSVVLSAAVPIEQDGKLVGVLLLEQASRAVPLLANRALLGLLLTSFGVLLVAGAILLLFATRLSLRLGRLRNAAERAQLSDGRLDGLFERGRFPMTDAPDEIGDLARSFERLFEAVGGYTDYLRTLASKLSHELNTPLAIVKSSLDNLEHALQERAELPPDAQPYLARARDGVARLGALVRAMSEASRMERAIAAAEPEDVDLREVVRGCADAYRPLAGARRLDCMLPDTPLHLHCAPEPIAQALDKLFDNALSFTPPDGWLRLSLRAVDGGAEIELANQGPPLPAAMQGRLFDSLVSLRDKATPGDAPHLGLGLYVVRLVAERHGGVASARNLDDGDGVAFSVSLRGMPRQRL</sequence>
<feature type="domain" description="HAMP" evidence="12">
    <location>
        <begin position="382"/>
        <end position="442"/>
    </location>
</feature>